<evidence type="ECO:0000256" key="1">
    <source>
        <dbReference type="ARBA" id="ARBA00022747"/>
    </source>
</evidence>
<gene>
    <name evidence="3" type="ORF">CJP74_05530</name>
</gene>
<keyword evidence="2" id="KW-0238">DNA-binding</keyword>
<dbReference type="EMBL" id="NRJH01000046">
    <property type="protein sequence ID" value="RIY32107.1"/>
    <property type="molecule type" value="Genomic_DNA"/>
</dbReference>
<organism evidence="3 4">
    <name type="scientific">Psittacicella melopsittaci</name>
    <dbReference type="NCBI Taxonomy" id="2028576"/>
    <lineage>
        <taxon>Bacteria</taxon>
        <taxon>Pseudomonadati</taxon>
        <taxon>Pseudomonadota</taxon>
        <taxon>Gammaproteobacteria</taxon>
        <taxon>Pasteurellales</taxon>
        <taxon>Psittacicellaceae</taxon>
        <taxon>Psittacicella</taxon>
    </lineage>
</organism>
<evidence type="ECO:0008006" key="5">
    <source>
        <dbReference type="Google" id="ProtNLM"/>
    </source>
</evidence>
<evidence type="ECO:0000313" key="3">
    <source>
        <dbReference type="EMBL" id="RIY32107.1"/>
    </source>
</evidence>
<accession>A0A3A1Y7J4</accession>
<dbReference type="Proteomes" id="UP000266258">
    <property type="component" value="Unassembled WGS sequence"/>
</dbReference>
<dbReference type="SUPFAM" id="SSF116734">
    <property type="entry name" value="DNA methylase specificity domain"/>
    <property type="match status" value="2"/>
</dbReference>
<name>A0A3A1Y7J4_9GAMM</name>
<reference evidence="3 4" key="1">
    <citation type="submission" date="2017-08" db="EMBL/GenBank/DDBJ databases">
        <title>Reclassification of Bisgaard taxon 37 and 44.</title>
        <authorList>
            <person name="Christensen H."/>
        </authorList>
    </citation>
    <scope>NUCLEOTIDE SEQUENCE [LARGE SCALE GENOMIC DNA]</scope>
    <source>
        <strain evidence="3 4">B96_4</strain>
    </source>
</reference>
<evidence type="ECO:0000313" key="4">
    <source>
        <dbReference type="Proteomes" id="UP000266258"/>
    </source>
</evidence>
<proteinExistence type="predicted"/>
<dbReference type="GO" id="GO:0009307">
    <property type="term" value="P:DNA restriction-modification system"/>
    <property type="evidence" value="ECO:0007669"/>
    <property type="project" value="UniProtKB-KW"/>
</dbReference>
<keyword evidence="4" id="KW-1185">Reference proteome</keyword>
<dbReference type="AlphaFoldDB" id="A0A3A1Y7J4"/>
<dbReference type="RefSeq" id="WP_119497287.1">
    <property type="nucleotide sequence ID" value="NZ_NRJH01000046.1"/>
</dbReference>
<dbReference type="OrthoDB" id="5465337at2"/>
<dbReference type="GO" id="GO:0003677">
    <property type="term" value="F:DNA binding"/>
    <property type="evidence" value="ECO:0007669"/>
    <property type="project" value="UniProtKB-KW"/>
</dbReference>
<sequence length="411" mass="46434">MTKKFKHWQRASLGELGSTLSFTTSLNREHLSPEKQGKAVLHFMQIARDYTLPYLKKPLSYSSKLSARAKALPYQAIAFPAVADASNTPVRRALINLSKQPVYPGRDIFAFILAPEKEELLLPEFINWLIYAQPQRLKDVQQRTGGTISHLRRQEINDILIDYPSLDEQKKLVQLYNTQAQLIEDYAALIEYTTLQIKALKQRHFLSRAPLPIRLAIANGENNLADPKHPGWSWHSVESLASAISTGKEDQELKLEDLSPDPTSATPYPYYTRGQDVRYTDRANYAGPCILYANDGYNVGVSHYVPEGKLFSSYARLILIRGFNLAVVPRYLAYALDHFSKYEELQGAGGFPLASLQKMAVALPSLVQQSEFTQLLESLELTLKVHKKLHAKALLQFAAILNFTLEPYKKA</sequence>
<comment type="caution">
    <text evidence="3">The sequence shown here is derived from an EMBL/GenBank/DDBJ whole genome shotgun (WGS) entry which is preliminary data.</text>
</comment>
<protein>
    <recommendedName>
        <fullName evidence="5">Restriction endonuclease subunit S</fullName>
    </recommendedName>
</protein>
<keyword evidence="1" id="KW-0680">Restriction system</keyword>
<dbReference type="Gene3D" id="3.90.220.20">
    <property type="entry name" value="DNA methylase specificity domains"/>
    <property type="match status" value="2"/>
</dbReference>
<dbReference type="InterPro" id="IPR044946">
    <property type="entry name" value="Restrct_endonuc_typeI_TRD_sf"/>
</dbReference>
<evidence type="ECO:0000256" key="2">
    <source>
        <dbReference type="ARBA" id="ARBA00023125"/>
    </source>
</evidence>